<keyword evidence="4" id="KW-0540">Nuclease</keyword>
<dbReference type="GO" id="GO:0004519">
    <property type="term" value="F:endonuclease activity"/>
    <property type="evidence" value="ECO:0007669"/>
    <property type="project" value="UniProtKB-KW"/>
</dbReference>
<dbReference type="AlphaFoldDB" id="A0A8S1AXS8"/>
<dbReference type="GO" id="GO:0003964">
    <property type="term" value="F:RNA-directed DNA polymerase activity"/>
    <property type="evidence" value="ECO:0007669"/>
    <property type="project" value="UniProtKB-KW"/>
</dbReference>
<dbReference type="GO" id="GO:0042575">
    <property type="term" value="C:DNA polymerase complex"/>
    <property type="evidence" value="ECO:0007669"/>
    <property type="project" value="UniProtKB-ARBA"/>
</dbReference>
<keyword evidence="2" id="KW-0808">Transferase</keyword>
<dbReference type="PROSITE" id="PS50835">
    <property type="entry name" value="IG_LIKE"/>
    <property type="match status" value="3"/>
</dbReference>
<dbReference type="SMART" id="SM00408">
    <property type="entry name" value="IGc2"/>
    <property type="match status" value="3"/>
</dbReference>
<dbReference type="InterPro" id="IPR000477">
    <property type="entry name" value="RT_dom"/>
</dbReference>
<dbReference type="InterPro" id="IPR036179">
    <property type="entry name" value="Ig-like_dom_sf"/>
</dbReference>
<dbReference type="Pfam" id="PF00078">
    <property type="entry name" value="RVT_1"/>
    <property type="match status" value="1"/>
</dbReference>
<feature type="compositionally biased region" description="Low complexity" evidence="8">
    <location>
        <begin position="1004"/>
        <end position="1014"/>
    </location>
</feature>
<dbReference type="InterPro" id="IPR041373">
    <property type="entry name" value="RT_RNaseH"/>
</dbReference>
<evidence type="ECO:0000256" key="1">
    <source>
        <dbReference type="ARBA" id="ARBA00012493"/>
    </source>
</evidence>
<dbReference type="InterPro" id="IPR007110">
    <property type="entry name" value="Ig-like_dom"/>
</dbReference>
<keyword evidence="11" id="KW-1185">Reference proteome</keyword>
<evidence type="ECO:0000256" key="7">
    <source>
        <dbReference type="ARBA" id="ARBA00022918"/>
    </source>
</evidence>
<dbReference type="GO" id="GO:0016787">
    <property type="term" value="F:hydrolase activity"/>
    <property type="evidence" value="ECO:0007669"/>
    <property type="project" value="UniProtKB-KW"/>
</dbReference>
<dbReference type="Pfam" id="PF17921">
    <property type="entry name" value="Integrase_H2C2"/>
    <property type="match status" value="1"/>
</dbReference>
<dbReference type="InterPro" id="IPR036397">
    <property type="entry name" value="RNaseH_sf"/>
</dbReference>
<evidence type="ECO:0000259" key="9">
    <source>
        <dbReference type="PROSITE" id="PS50835"/>
    </source>
</evidence>
<feature type="compositionally biased region" description="Basic and acidic residues" evidence="8">
    <location>
        <begin position="990"/>
        <end position="1003"/>
    </location>
</feature>
<dbReference type="PANTHER" id="PTHR37984:SF8">
    <property type="entry name" value="CCHC-TYPE DOMAIN-CONTAINING PROTEIN"/>
    <property type="match status" value="1"/>
</dbReference>
<feature type="domain" description="Ig-like" evidence="9">
    <location>
        <begin position="1029"/>
        <end position="1118"/>
    </location>
</feature>
<evidence type="ECO:0000313" key="11">
    <source>
        <dbReference type="Proteomes" id="UP000494106"/>
    </source>
</evidence>
<dbReference type="SUPFAM" id="SSF48726">
    <property type="entry name" value="Immunoglobulin"/>
    <property type="match status" value="3"/>
</dbReference>
<evidence type="ECO:0000256" key="3">
    <source>
        <dbReference type="ARBA" id="ARBA00022695"/>
    </source>
</evidence>
<keyword evidence="3" id="KW-0548">Nucleotidyltransferase</keyword>
<dbReference type="CDD" id="cd09274">
    <property type="entry name" value="RNase_HI_RT_Ty3"/>
    <property type="match status" value="1"/>
</dbReference>
<evidence type="ECO:0000256" key="8">
    <source>
        <dbReference type="SAM" id="MobiDB-lite"/>
    </source>
</evidence>
<keyword evidence="7" id="KW-0695">RNA-directed DNA polymerase</keyword>
<name>A0A8S1AXS8_ARCPL</name>
<dbReference type="FunFam" id="1.10.340.70:FF:000004">
    <property type="entry name" value="Retrovirus-related Pol polyprotein from transposon 297-like Protein"/>
    <property type="match status" value="1"/>
</dbReference>
<reference evidence="10 11" key="1">
    <citation type="submission" date="2020-04" db="EMBL/GenBank/DDBJ databases">
        <authorList>
            <person name="Wallbank WR R."/>
            <person name="Pardo Diaz C."/>
            <person name="Kozak K."/>
            <person name="Martin S."/>
            <person name="Jiggins C."/>
            <person name="Moest M."/>
            <person name="Warren A I."/>
            <person name="Byers J.R.P. K."/>
            <person name="Montejo-Kovacevich G."/>
            <person name="Yen C E."/>
        </authorList>
    </citation>
    <scope>NUCLEOTIDE SEQUENCE [LARGE SCALE GENOMIC DNA]</scope>
</reference>
<dbReference type="Pfam" id="PF17917">
    <property type="entry name" value="RT_RNaseH"/>
    <property type="match status" value="1"/>
</dbReference>
<dbReference type="Pfam" id="PF07679">
    <property type="entry name" value="I-set"/>
    <property type="match status" value="1"/>
</dbReference>
<accession>A0A8S1AXS8</accession>
<comment type="caution">
    <text evidence="10">The sequence shown here is derived from an EMBL/GenBank/DDBJ whole genome shotgun (WGS) entry which is preliminary data.</text>
</comment>
<evidence type="ECO:0000313" key="10">
    <source>
        <dbReference type="EMBL" id="CAB3254628.1"/>
    </source>
</evidence>
<dbReference type="SUPFAM" id="SSF53098">
    <property type="entry name" value="Ribonuclease H-like"/>
    <property type="match status" value="1"/>
</dbReference>
<dbReference type="InterPro" id="IPR041588">
    <property type="entry name" value="Integrase_H2C2"/>
</dbReference>
<dbReference type="EC" id="2.7.7.49" evidence="1"/>
<dbReference type="Gene3D" id="3.30.70.270">
    <property type="match status" value="1"/>
</dbReference>
<dbReference type="InterPro" id="IPR003598">
    <property type="entry name" value="Ig_sub2"/>
</dbReference>
<dbReference type="SUPFAM" id="SSF56672">
    <property type="entry name" value="DNA/RNA polymerases"/>
    <property type="match status" value="1"/>
</dbReference>
<keyword evidence="6" id="KW-0378">Hydrolase</keyword>
<evidence type="ECO:0000256" key="2">
    <source>
        <dbReference type="ARBA" id="ARBA00022679"/>
    </source>
</evidence>
<evidence type="ECO:0000256" key="6">
    <source>
        <dbReference type="ARBA" id="ARBA00022801"/>
    </source>
</evidence>
<dbReference type="GO" id="GO:0003676">
    <property type="term" value="F:nucleic acid binding"/>
    <property type="evidence" value="ECO:0007669"/>
    <property type="project" value="InterPro"/>
</dbReference>
<dbReference type="CDD" id="cd00096">
    <property type="entry name" value="Ig"/>
    <property type="match status" value="3"/>
</dbReference>
<feature type="domain" description="Ig-like" evidence="9">
    <location>
        <begin position="189"/>
        <end position="280"/>
    </location>
</feature>
<dbReference type="InterPro" id="IPR013783">
    <property type="entry name" value="Ig-like_fold"/>
</dbReference>
<dbReference type="InterPro" id="IPR043502">
    <property type="entry name" value="DNA/RNA_pol_sf"/>
</dbReference>
<dbReference type="InterPro" id="IPR043128">
    <property type="entry name" value="Rev_trsase/Diguanyl_cyclase"/>
</dbReference>
<dbReference type="Gene3D" id="3.10.10.10">
    <property type="entry name" value="HIV Type 1 Reverse Transcriptase, subunit A, domain 1"/>
    <property type="match status" value="1"/>
</dbReference>
<dbReference type="Pfam" id="PF13927">
    <property type="entry name" value="Ig_3"/>
    <property type="match status" value="2"/>
</dbReference>
<keyword evidence="5" id="KW-0255">Endonuclease</keyword>
<organism evidence="10 11">
    <name type="scientific">Arctia plantaginis</name>
    <name type="common">Wood tiger moth</name>
    <name type="synonym">Phalaena plantaginis</name>
    <dbReference type="NCBI Taxonomy" id="874455"/>
    <lineage>
        <taxon>Eukaryota</taxon>
        <taxon>Metazoa</taxon>
        <taxon>Ecdysozoa</taxon>
        <taxon>Arthropoda</taxon>
        <taxon>Hexapoda</taxon>
        <taxon>Insecta</taxon>
        <taxon>Pterygota</taxon>
        <taxon>Neoptera</taxon>
        <taxon>Endopterygota</taxon>
        <taxon>Lepidoptera</taxon>
        <taxon>Glossata</taxon>
        <taxon>Ditrysia</taxon>
        <taxon>Noctuoidea</taxon>
        <taxon>Erebidae</taxon>
        <taxon>Arctiinae</taxon>
        <taxon>Arctia</taxon>
    </lineage>
</organism>
<dbReference type="Gene3D" id="1.10.340.70">
    <property type="match status" value="1"/>
</dbReference>
<sequence>MNRTVSMGFKHSLEILLTTAEQSSAIHYYTICLRRVVPMGFHEARHSVQRRQAYDDINYDDNLLADEAGEEDAQNDTDFRDSSPNPVVKEPAIIVTAPSNYEVKVGGEQRLACEVSPNGTVVTWYKDNVQYFLGKIPLQPEETRYSIVPNTTDLNIKNVQVSDSGTFRCEVLQKVPVAINHSLLVTEKPKVVNITATNGGVVGEGRELLLTCQVTGSPVPTVMWSLAKNNENVRLSEKDGEFSVNGNVYSMYIKSVKREQAGTYYCYAINKVAHDQGEISVIVNRLNASLKMGLINPAKEVMINKIDIEDFPQIFEESEIGDIGTLKLEVRKGAVPVCESPRRFPVGVRKQIKQELQRLEKLNVIRKVEHPTEWTTNMVFVVTPKRNRVCIAPKKLNENLIRNHFITPTVEEITPMLSKAKIFSVLDAKNGFHQMKLHPDSQELTTFWTPYGRYCFKRCPFGLSVAPEEFQRRMFQIMEDIEGVIAIADDIMVFGEGDTMEEALRDHDIKLEKVLQRAEQRNLKLNKKKCKIRKTEIEYMGHLFTNKGIKPDHRKDGHPVAYASRTLTNCEKKYAQIEKETLAILFGVKRFEKYVFGKTIHIQSDHKPLEIIFKKSLCDAPKRIQRMLLQLVGFDIGVNFIKGVNVNIADAMSRLPATDMAEKDIIVAKIIQESDGLTETGISATTLHEIREHLNEEEVAVRLKWFIENGWPDQEKMLPALMKDWWKVREQLTVCDGIILKNQQVYIPEKMRGDILEKIHKGHQGLEACLRYARSRVFWIHMARDIKDTVHKCEICEELDVKRNQKETLQLRKVPEGPWMEVATDILECDKHKYLVVVDYFSSFFEFKRLHNVSSHSTISALKHIFARYGVPQLNKKMQRYKKTHDSSAKDLPSLRVGESVRVLLNPSGINDPIWKRGVVLKRLDSRSYLLEVDGRRYRRNRIHLKQRKTEIGSAKDEEAYEDWTLDENKPEQTEKRCIVEEVEQEEVEPEKKKKIQLEKRQQENTTEQSQQTSLERGMAYEEGHVTKPRVHVTKAVVNSDLKIDAVLECAAHEEPRPHIHWYKDGRLIEDGASNFKISTSGSNSNLTVSPTVDEDFGTFTCEAENNYGKHNRSIELVQSPVVDGLEVDGTKLSWTVHSHQPLEEMEVQLRSFSENGDGEWRRLAVPLPEGKHHKYDISYLLEDKQLETGDYEAIVKVKNTKSWGSSSEPAIVKIEDAQPQYIQHASVFRKNSAHSIRPVYTMLSTILMYLLVRMF</sequence>
<gene>
    <name evidence="10" type="ORF">APLA_LOCUS14593</name>
</gene>
<dbReference type="SMART" id="SM00406">
    <property type="entry name" value="IGv"/>
    <property type="match status" value="2"/>
</dbReference>
<dbReference type="InterPro" id="IPR050951">
    <property type="entry name" value="Retrovirus_Pol_polyprotein"/>
</dbReference>
<dbReference type="InterPro" id="IPR003599">
    <property type="entry name" value="Ig_sub"/>
</dbReference>
<dbReference type="OrthoDB" id="6085115at2759"/>
<proteinExistence type="predicted"/>
<dbReference type="InterPro" id="IPR013098">
    <property type="entry name" value="Ig_I-set"/>
</dbReference>
<dbReference type="Gene3D" id="2.60.40.10">
    <property type="entry name" value="Immunoglobulins"/>
    <property type="match status" value="3"/>
</dbReference>
<protein>
    <recommendedName>
        <fullName evidence="1">RNA-directed DNA polymerase</fullName>
        <ecNumber evidence="1">2.7.7.49</ecNumber>
    </recommendedName>
</protein>
<dbReference type="Gene3D" id="3.30.420.10">
    <property type="entry name" value="Ribonuclease H-like superfamily/Ribonuclease H"/>
    <property type="match status" value="1"/>
</dbReference>
<dbReference type="EMBL" id="CADEBC010000566">
    <property type="protein sequence ID" value="CAB3254628.1"/>
    <property type="molecule type" value="Genomic_DNA"/>
</dbReference>
<evidence type="ECO:0000256" key="5">
    <source>
        <dbReference type="ARBA" id="ARBA00022759"/>
    </source>
</evidence>
<dbReference type="PANTHER" id="PTHR37984">
    <property type="entry name" value="PROTEIN CBG26694"/>
    <property type="match status" value="1"/>
</dbReference>
<dbReference type="InterPro" id="IPR013106">
    <property type="entry name" value="Ig_V-set"/>
</dbReference>
<dbReference type="CDD" id="cd01647">
    <property type="entry name" value="RT_LTR"/>
    <property type="match status" value="1"/>
</dbReference>
<feature type="domain" description="Ig-like" evidence="9">
    <location>
        <begin position="91"/>
        <end position="180"/>
    </location>
</feature>
<dbReference type="InterPro" id="IPR012337">
    <property type="entry name" value="RNaseH-like_sf"/>
</dbReference>
<dbReference type="Proteomes" id="UP000494106">
    <property type="component" value="Unassembled WGS sequence"/>
</dbReference>
<dbReference type="SMART" id="SM00409">
    <property type="entry name" value="IG"/>
    <property type="match status" value="3"/>
</dbReference>
<feature type="region of interest" description="Disordered" evidence="8">
    <location>
        <begin position="983"/>
        <end position="1017"/>
    </location>
</feature>
<evidence type="ECO:0000256" key="4">
    <source>
        <dbReference type="ARBA" id="ARBA00022722"/>
    </source>
</evidence>